<name>A0A2J0KUC8_9BACT</name>
<protein>
    <submittedName>
        <fullName evidence="1">Uncharacterized protein</fullName>
    </submittedName>
</protein>
<feature type="non-terminal residue" evidence="1">
    <location>
        <position position="2481"/>
    </location>
</feature>
<dbReference type="Proteomes" id="UP000230052">
    <property type="component" value="Unassembled WGS sequence"/>
</dbReference>
<evidence type="ECO:0000313" key="1">
    <source>
        <dbReference type="EMBL" id="PIU42015.1"/>
    </source>
</evidence>
<gene>
    <name evidence="1" type="ORF">COS99_02410</name>
</gene>
<dbReference type="EMBL" id="PEWV01000023">
    <property type="protein sequence ID" value="PIU42015.1"/>
    <property type="molecule type" value="Genomic_DNA"/>
</dbReference>
<proteinExistence type="predicted"/>
<sequence>NKTMNIGGIAVSLDGVNITIDGATGKTIQDLYQLLSNNSQYNILTWLGSVNIKYNGQQWVVVENYGVKSITATSLNNAQVSFNGSLSAVDVQNNTITIGGIIISLENMSAILDGISNKTVNDIALLFEKNKSNNILTWLKGSSIKYTGQKWIVTSGNIRIDSLCNEQSSFGGSIDAVDVTNSTITVGGIIVSLEGVTITLDDVSNRSVTDIALLFERNENYNILTWLDSVGIKYNGQNWVFATSNIKISSLNNKQSSFNGAITAIDVQNSTITIGGITISLIGKSISIDSVSGKSMQDLYQVWTRNKNGNILTWLNNAGIKYTGQNWMATSGVIQINSVCNAQSYFQGSIDAVDVANNTITVGGIVVSLEGVSITLDNVNNRNVTNIALLFERNENYNILTWLNSVGIKYNGQNWVFTTTQVNIKSLNNIQSSFNGAITDVDLNNNMITVAGMRISLEGVQIQIDNISGKTLQDIYDLWNNNKNVSILTWFNSTTIKYDGQKWVVKTSSINISSVSPLQNSFSGTIQYVDIVSKTISVNGFVIAIDGLKITINSEGNKTLADLKQLFEENRILDALTCLNNTSLVYDGSGKWHVKGYTYIQVSTKKAEQTPLEGNIEAVDVIRQTITIGNITIYIPETINISIDGVAGKDIHDIETLFSENLSDGALSWISSLRLKYTTSGWVPTESISIRTIRPKYSSFTGNIRAIDIQNRTITIGDMHIFLPENVYIAIGNSSQVYTLEYLKNLFDSNRSQDIITWLDYSNIEHTKDGWRFVTVSGNNRINVNSIKPVQNTSSFIDEIDYENRIIKISGIDVYIPEWVVIKINGSADDKSFAVLYEFFINSRDKNVSVWLQNMSMEYKDSKWIYTGTLLNATTSTMTNNGTMGVITNVNTFDRKITVGGIDIYIPEGTTIALNSTTGAALTIEQLKDIFDTNSQKGVATYLYSFGTERTEEGWILKSTNSYIGSGENKMSSLDGKLEAVTIGAEAWGTRIRIGGIDIAIPEDCKLYIDYKVVTIDELKAYLDSGVMLRIITQIKFEGSAWIFNSSGVYFYTEKSNAFQYKGMVEDLTPTSITISGMVINIDENCVFYLDNTRVTADELRAALNQHPGLIWAINSSIVLTNQGWMLDPAGNKTLYFARKKTEYFDIQAAITSVDIVNGVMSIMGVQASFSESAIKVYMNNENITWEELKTIVENNPNLIWTSSVDIRSTAEGWVVVGQRLDVIFKGNSMAHFGGILENANSLNRTAQICGKEVYIPLHVGIYINGEYATFETLMAYLTDPRYEGMHVWAEDNTLKYEKGKWTVSGTFKLRIEQPSFKDVTSKIDEMTYAGMEYHIVSSGLNIQIYVTTRIFVNGNRSDIANLKDLIENGDSDVWFEGVDVMFKEGQWCVKGDAYFSTKSAFQSNIVGALLGVNTEEKTINIADRTIKMADDLPIIVNGAAITLEDLAQLIANNPDNSIWSSRNSARYVSGEWIFNCGQLNFTLGGEGAISGYSGKLTSIDKENKKIAVGAFTFTLKEGTTIKVDGSVVTLDRLLEILNASPGQVYSANLGLEKVSGDWRNITTTIEFVTKTGSIALNGSIAGVTASENKIKVGNIVINLPSNCVIRIDGKEIALSELEDFVYNHMGRVWVTSLTVKYSEGSWKTNSALIDLQFKDSSITFTEGQVDEVDLTANTVKVSGMDISFLSSTNYKIYLEGKEITLAEIKDLIERQGVSIVVKNSSAKSGVNGWYFSSVGINFYRKQGKVSKFKGVVASIDQEKGTITVAGMEIYLPASYSFKVDGTPIDLAGLVELLNQNNGLVWLASASVVKNNTGWVFNQNTIEFNLKKEKVNSVTGEIEDIDLTNNTMTIAGIKFSLPDEYTLKLDNRTITLANLKAKLAEYPGLIQSGKIEEISLTDAGYVFTGTALNFTLYKQSMSVTGKIAIVDTSAKTVKIGNFTISVPDSAIIRIDGITGKTLDDIATLLSQGASYGLIVSLINQAAYFDNGNWSFKELNVTTKLSTLSLFNIALAFDEVAKTFNIEDKTVYIDEGATPTLIRYNNELISIADFFTLLTDNSNAGNLVVLSTIVSYNSSSSTWHAREVYVTSVLTSEDTNSFKGMKIDQVDTLNGTIIFEGREYQLSPDAVMKDAFGVNINIEQLEALVSGTEAPAFEITTKWDEASGTEKVIYIKATILANRSFLKGKIDDFDYGQRKITIDGTVYNIAANAVLRDADGTVITLERLNEFYQESAALSGLYADIEAESNANNEWILKSLALMNSSTVIQDTTGKVVNINVSGNEIALVDGTTFTINADTVFKNYAGETISLSDIKAIFDRNEATGMFTYLKVESIDYSGGKLARVVHVLSDRQTTNQFTANLDSIDQGAGTITVEGRMISVTQETEILNSEGLEIDFNTLVSIFEDNQQNNMHTYVDVIRKLVENKWVTVRISISNKGAASNVFTGKPSEVNLSSQNPEEQYIKFNESLYIYLNVNTVFIDAMGY</sequence>
<comment type="caution">
    <text evidence="1">The sequence shown here is derived from an EMBL/GenBank/DDBJ whole genome shotgun (WGS) entry which is preliminary data.</text>
</comment>
<reference evidence="1 2" key="1">
    <citation type="submission" date="2017-09" db="EMBL/GenBank/DDBJ databases">
        <title>Depth-based differentiation of microbial function through sediment-hosted aquifers and enrichment of novel symbionts in the deep terrestrial subsurface.</title>
        <authorList>
            <person name="Probst A.J."/>
            <person name="Ladd B."/>
            <person name="Jarett J.K."/>
            <person name="Geller-Mcgrath D.E."/>
            <person name="Sieber C.M."/>
            <person name="Emerson J.B."/>
            <person name="Anantharaman K."/>
            <person name="Thomas B.C."/>
            <person name="Malmstrom R."/>
            <person name="Stieglmeier M."/>
            <person name="Klingl A."/>
            <person name="Woyke T."/>
            <person name="Ryan C.M."/>
            <person name="Banfield J.F."/>
        </authorList>
    </citation>
    <scope>NUCLEOTIDE SEQUENCE [LARGE SCALE GENOMIC DNA]</scope>
    <source>
        <strain evidence="1">CG07_land_8_20_14_0_80_42_15</strain>
    </source>
</reference>
<evidence type="ECO:0000313" key="2">
    <source>
        <dbReference type="Proteomes" id="UP000230052"/>
    </source>
</evidence>
<feature type="non-terminal residue" evidence="1">
    <location>
        <position position="1"/>
    </location>
</feature>
<organism evidence="1 2">
    <name type="scientific">Candidatus Aquitaenariimonas noxiae</name>
    <dbReference type="NCBI Taxonomy" id="1974741"/>
    <lineage>
        <taxon>Bacteria</taxon>
        <taxon>Pseudomonadati</taxon>
        <taxon>Candidatus Omnitrophota</taxon>
        <taxon>Candidatus Aquitaenariimonas</taxon>
    </lineage>
</organism>
<accession>A0A2J0KUC8</accession>